<accession>A0A0F9R2K9</accession>
<evidence type="ECO:0000256" key="1">
    <source>
        <dbReference type="SAM" id="MobiDB-lite"/>
    </source>
</evidence>
<proteinExistence type="predicted"/>
<evidence type="ECO:0000313" key="2">
    <source>
        <dbReference type="EMBL" id="KKN11743.1"/>
    </source>
</evidence>
<protein>
    <submittedName>
        <fullName evidence="2">Uncharacterized protein</fullName>
    </submittedName>
</protein>
<dbReference type="EMBL" id="LAZR01004104">
    <property type="protein sequence ID" value="KKN11743.1"/>
    <property type="molecule type" value="Genomic_DNA"/>
</dbReference>
<comment type="caution">
    <text evidence="2">The sequence shown here is derived from an EMBL/GenBank/DDBJ whole genome shotgun (WGS) entry which is preliminary data.</text>
</comment>
<dbReference type="AlphaFoldDB" id="A0A0F9R2K9"/>
<organism evidence="2">
    <name type="scientific">marine sediment metagenome</name>
    <dbReference type="NCBI Taxonomy" id="412755"/>
    <lineage>
        <taxon>unclassified sequences</taxon>
        <taxon>metagenomes</taxon>
        <taxon>ecological metagenomes</taxon>
    </lineage>
</organism>
<feature type="region of interest" description="Disordered" evidence="1">
    <location>
        <begin position="58"/>
        <end position="88"/>
    </location>
</feature>
<name>A0A0F9R2K9_9ZZZZ</name>
<feature type="compositionally biased region" description="Pro residues" evidence="1">
    <location>
        <begin position="75"/>
        <end position="86"/>
    </location>
</feature>
<gene>
    <name evidence="2" type="ORF">LCGC14_1023460</name>
</gene>
<reference evidence="2" key="1">
    <citation type="journal article" date="2015" name="Nature">
        <title>Complex archaea that bridge the gap between prokaryotes and eukaryotes.</title>
        <authorList>
            <person name="Spang A."/>
            <person name="Saw J.H."/>
            <person name="Jorgensen S.L."/>
            <person name="Zaremba-Niedzwiedzka K."/>
            <person name="Martijn J."/>
            <person name="Lind A.E."/>
            <person name="van Eijk R."/>
            <person name="Schleper C."/>
            <person name="Guy L."/>
            <person name="Ettema T.J."/>
        </authorList>
    </citation>
    <scope>NUCLEOTIDE SEQUENCE</scope>
</reference>
<sequence>MGQIIYMMCHPKRGLSDRVAVEKECPDCNEWISSQGFITHLKKIHGFDDEEQIGHIAETAPQRKVGGEAGAPSPSVTPDPPPPPAPFNVQQDHLTKKRDLELAFKGFHQLVQDKVLNINKSTAVKKTELQTIDQLVRSAQALDNINVGEGILALASIAIREQLIIRDRVNELEYELCKALRDINQLKQKLGVDDVKTKK</sequence>